<protein>
    <recommendedName>
        <fullName evidence="4">Protein GltF</fullName>
    </recommendedName>
</protein>
<organism evidence="2 3">
    <name type="scientific">Pseudomonas frederiksbergensis</name>
    <dbReference type="NCBI Taxonomy" id="104087"/>
    <lineage>
        <taxon>Bacteria</taxon>
        <taxon>Pseudomonadati</taxon>
        <taxon>Pseudomonadota</taxon>
        <taxon>Gammaproteobacteria</taxon>
        <taxon>Pseudomonadales</taxon>
        <taxon>Pseudomonadaceae</taxon>
        <taxon>Pseudomonas</taxon>
    </lineage>
</organism>
<gene>
    <name evidence="2" type="ORF">BK666_29550</name>
</gene>
<dbReference type="OrthoDB" id="6602106at2"/>
<keyword evidence="1" id="KW-0732">Signal</keyword>
<evidence type="ECO:0000256" key="1">
    <source>
        <dbReference type="SAM" id="SignalP"/>
    </source>
</evidence>
<evidence type="ECO:0000313" key="3">
    <source>
        <dbReference type="Proteomes" id="UP000285349"/>
    </source>
</evidence>
<reference evidence="2 3" key="1">
    <citation type="submission" date="2016-10" db="EMBL/GenBank/DDBJ databases">
        <title>Comparative genome analysis of multiple Pseudomonas spp. focuses on biocontrol and plant growth promoting traits.</title>
        <authorList>
            <person name="Tao X.-Y."/>
            <person name="Taylor C.G."/>
        </authorList>
    </citation>
    <scope>NUCLEOTIDE SEQUENCE [LARGE SCALE GENOMIC DNA]</scope>
    <source>
        <strain evidence="2 3">37A10</strain>
    </source>
</reference>
<proteinExistence type="predicted"/>
<dbReference type="Proteomes" id="UP000285349">
    <property type="component" value="Unassembled WGS sequence"/>
</dbReference>
<dbReference type="AlphaFoldDB" id="A0A423JMP1"/>
<comment type="caution">
    <text evidence="2">The sequence shown here is derived from an EMBL/GenBank/DDBJ whole genome shotgun (WGS) entry which is preliminary data.</text>
</comment>
<sequence>MRNKSLIAVFASVLLPSVAMAESVDLNVIGTIIPTSCIPAFAGGSTVDLRKISSGVLNKAKQTLLPVHDVSLHINCDAPAPVEVSVRDNRGSTKLPGIHDDTGQNDPALFFGIGEINGTRIGGFALRHGIPEVDNSPQTLLTRTLANPAWQLPSSSLVSNAPALYSWGPDVASGPAASRHHGFPMSLLPVIGPSNALPISDEIPLDGSVTFDMFYL</sequence>
<feature type="signal peptide" evidence="1">
    <location>
        <begin position="1"/>
        <end position="21"/>
    </location>
</feature>
<dbReference type="EMBL" id="MOBQ01000056">
    <property type="protein sequence ID" value="RON38947.1"/>
    <property type="molecule type" value="Genomic_DNA"/>
</dbReference>
<evidence type="ECO:0000313" key="2">
    <source>
        <dbReference type="EMBL" id="RON38947.1"/>
    </source>
</evidence>
<dbReference type="Pfam" id="PF06551">
    <property type="entry name" value="DUF1120"/>
    <property type="match status" value="1"/>
</dbReference>
<dbReference type="RefSeq" id="WP_123515793.1">
    <property type="nucleotide sequence ID" value="NZ_MOBQ01000056.1"/>
</dbReference>
<evidence type="ECO:0008006" key="4">
    <source>
        <dbReference type="Google" id="ProtNLM"/>
    </source>
</evidence>
<name>A0A423JMP1_9PSED</name>
<accession>A0A423JMP1</accession>
<dbReference type="InterPro" id="IPR010546">
    <property type="entry name" value="DUF1120"/>
</dbReference>
<feature type="chain" id="PRO_5018976670" description="Protein GltF" evidence="1">
    <location>
        <begin position="22"/>
        <end position="216"/>
    </location>
</feature>